<dbReference type="PANTHER" id="PTHR24321">
    <property type="entry name" value="DEHYDROGENASES, SHORT CHAIN"/>
    <property type="match status" value="1"/>
</dbReference>
<dbReference type="InterPro" id="IPR002347">
    <property type="entry name" value="SDR_fam"/>
</dbReference>
<evidence type="ECO:0000256" key="2">
    <source>
        <dbReference type="ARBA" id="ARBA00023002"/>
    </source>
</evidence>
<proteinExistence type="inferred from homology"/>
<organism evidence="3 4">
    <name type="scientific">Paenibacillus glycinis</name>
    <dbReference type="NCBI Taxonomy" id="2697035"/>
    <lineage>
        <taxon>Bacteria</taxon>
        <taxon>Bacillati</taxon>
        <taxon>Bacillota</taxon>
        <taxon>Bacilli</taxon>
        <taxon>Bacillales</taxon>
        <taxon>Paenibacillaceae</taxon>
        <taxon>Paenibacillus</taxon>
    </lineage>
</organism>
<dbReference type="PROSITE" id="PS00061">
    <property type="entry name" value="ADH_SHORT"/>
    <property type="match status" value="1"/>
</dbReference>
<evidence type="ECO:0000313" key="4">
    <source>
        <dbReference type="Proteomes" id="UP000665561"/>
    </source>
</evidence>
<protein>
    <submittedName>
        <fullName evidence="3">SDR family oxidoreductase</fullName>
    </submittedName>
</protein>
<evidence type="ECO:0000313" key="3">
    <source>
        <dbReference type="EMBL" id="NBD25605.1"/>
    </source>
</evidence>
<accession>A0ABW9XSG0</accession>
<keyword evidence="4" id="KW-1185">Reference proteome</keyword>
<dbReference type="CDD" id="cd05233">
    <property type="entry name" value="SDR_c"/>
    <property type="match status" value="1"/>
</dbReference>
<evidence type="ECO:0000256" key="1">
    <source>
        <dbReference type="ARBA" id="ARBA00006484"/>
    </source>
</evidence>
<keyword evidence="2" id="KW-0560">Oxidoreductase</keyword>
<dbReference type="EMBL" id="JAAAMV010000013">
    <property type="protein sequence ID" value="NBD25605.1"/>
    <property type="molecule type" value="Genomic_DNA"/>
</dbReference>
<name>A0ABW9XSG0_9BACL</name>
<reference evidence="3 4" key="1">
    <citation type="submission" date="2020-01" db="EMBL/GenBank/DDBJ databases">
        <title>Paenibacillus soybeanensis sp. nov. isolated from the nodules of soybean (Glycine max(L.) Merr).</title>
        <authorList>
            <person name="Wang H."/>
        </authorList>
    </citation>
    <scope>NUCLEOTIDE SEQUENCE [LARGE SCALE GENOMIC DNA]</scope>
    <source>
        <strain evidence="3 4">T1</strain>
    </source>
</reference>
<gene>
    <name evidence="3" type="ORF">GT019_17170</name>
</gene>
<sequence length="254" mass="27249">MRGLTGKVAVVTGGARGLGEAIARRLSEEGCAVWIFDLNPDGAETAAHIHRATGHPVYYENVDISQETNIEEAFLRVAESSSIVDILVNNAARFIFKGVEATSQEWKSILDVNIIGTSLVTRNCVPLMKKAGKGAIVNLSSVSGFIGQPSFATYNATKFAIRGLTKCWAIDLGAFRIRVNSVCPGYIRTQAFDDSCIQLGIDPEAENARISLQHILGRQGTAEEVSGVVAFMVSEDASFMTGEDVMVDGGYLAK</sequence>
<comment type="similarity">
    <text evidence="1">Belongs to the short-chain dehydrogenases/reductases (SDR) family.</text>
</comment>
<dbReference type="InterPro" id="IPR036291">
    <property type="entry name" value="NAD(P)-bd_dom_sf"/>
</dbReference>
<dbReference type="Pfam" id="PF13561">
    <property type="entry name" value="adh_short_C2"/>
    <property type="match status" value="1"/>
</dbReference>
<dbReference type="Proteomes" id="UP000665561">
    <property type="component" value="Unassembled WGS sequence"/>
</dbReference>
<dbReference type="Gene3D" id="3.40.50.720">
    <property type="entry name" value="NAD(P)-binding Rossmann-like Domain"/>
    <property type="match status" value="1"/>
</dbReference>
<comment type="caution">
    <text evidence="3">The sequence shown here is derived from an EMBL/GenBank/DDBJ whole genome shotgun (WGS) entry which is preliminary data.</text>
</comment>
<dbReference type="PRINTS" id="PR00081">
    <property type="entry name" value="GDHRDH"/>
</dbReference>
<dbReference type="SUPFAM" id="SSF51735">
    <property type="entry name" value="NAD(P)-binding Rossmann-fold domains"/>
    <property type="match status" value="1"/>
</dbReference>
<dbReference type="InterPro" id="IPR020904">
    <property type="entry name" value="Sc_DH/Rdtase_CS"/>
</dbReference>
<dbReference type="PANTHER" id="PTHR24321:SF8">
    <property type="entry name" value="ESTRADIOL 17-BETA-DEHYDROGENASE 8-RELATED"/>
    <property type="match status" value="1"/>
</dbReference>
<dbReference type="PRINTS" id="PR00080">
    <property type="entry name" value="SDRFAMILY"/>
</dbReference>
<dbReference type="RefSeq" id="WP_161744416.1">
    <property type="nucleotide sequence ID" value="NZ_JAAAMV010000013.1"/>
</dbReference>